<comment type="similarity">
    <text evidence="1">Belongs to the type-I restriction system S methylase family.</text>
</comment>
<name>A0A2K4ZGI8_9FIRM</name>
<dbReference type="PANTHER" id="PTHR30408">
    <property type="entry name" value="TYPE-1 RESTRICTION ENZYME ECOKI SPECIFICITY PROTEIN"/>
    <property type="match status" value="1"/>
</dbReference>
<dbReference type="InterPro" id="IPR044946">
    <property type="entry name" value="Restrct_endonuc_typeI_TRD_sf"/>
</dbReference>
<evidence type="ECO:0000313" key="6">
    <source>
        <dbReference type="Proteomes" id="UP000236311"/>
    </source>
</evidence>
<keyword evidence="2" id="KW-0680">Restriction system</keyword>
<feature type="domain" description="Type I restriction modification DNA specificity" evidence="4">
    <location>
        <begin position="232"/>
        <end position="404"/>
    </location>
</feature>
<keyword evidence="3" id="KW-0238">DNA-binding</keyword>
<evidence type="ECO:0000259" key="4">
    <source>
        <dbReference type="Pfam" id="PF01420"/>
    </source>
</evidence>
<dbReference type="SUPFAM" id="SSF116734">
    <property type="entry name" value="DNA methylase specificity domain"/>
    <property type="match status" value="2"/>
</dbReference>
<evidence type="ECO:0000256" key="3">
    <source>
        <dbReference type="ARBA" id="ARBA00023125"/>
    </source>
</evidence>
<reference evidence="5 6" key="1">
    <citation type="submission" date="2018-01" db="EMBL/GenBank/DDBJ databases">
        <authorList>
            <person name="Gaut B.S."/>
            <person name="Morton B.R."/>
            <person name="Clegg M.T."/>
            <person name="Duvall M.R."/>
        </authorList>
    </citation>
    <scope>NUCLEOTIDE SEQUENCE [LARGE SCALE GENOMIC DNA]</scope>
    <source>
        <strain evidence="5">GP69</strain>
    </source>
</reference>
<evidence type="ECO:0000256" key="2">
    <source>
        <dbReference type="ARBA" id="ARBA00022747"/>
    </source>
</evidence>
<evidence type="ECO:0000313" key="5">
    <source>
        <dbReference type="EMBL" id="SOY29575.1"/>
    </source>
</evidence>
<organism evidence="5 6">
    <name type="scientific">Acetatifactor muris</name>
    <dbReference type="NCBI Taxonomy" id="879566"/>
    <lineage>
        <taxon>Bacteria</taxon>
        <taxon>Bacillati</taxon>
        <taxon>Bacillota</taxon>
        <taxon>Clostridia</taxon>
        <taxon>Lachnospirales</taxon>
        <taxon>Lachnospiraceae</taxon>
        <taxon>Acetatifactor</taxon>
    </lineage>
</organism>
<dbReference type="EMBL" id="OFSM01000010">
    <property type="protein sequence ID" value="SOY29575.1"/>
    <property type="molecule type" value="Genomic_DNA"/>
</dbReference>
<dbReference type="PANTHER" id="PTHR30408:SF12">
    <property type="entry name" value="TYPE I RESTRICTION ENZYME MJAVIII SPECIFICITY SUBUNIT"/>
    <property type="match status" value="1"/>
</dbReference>
<dbReference type="GO" id="GO:0009307">
    <property type="term" value="P:DNA restriction-modification system"/>
    <property type="evidence" value="ECO:0007669"/>
    <property type="project" value="UniProtKB-KW"/>
</dbReference>
<dbReference type="AlphaFoldDB" id="A0A2K4ZGI8"/>
<dbReference type="Gene3D" id="3.90.220.20">
    <property type="entry name" value="DNA methylase specificity domains"/>
    <property type="match status" value="2"/>
</dbReference>
<dbReference type="InterPro" id="IPR052021">
    <property type="entry name" value="Type-I_RS_S_subunit"/>
</dbReference>
<dbReference type="Gene3D" id="1.10.287.1120">
    <property type="entry name" value="Bipartite methylase S protein"/>
    <property type="match status" value="1"/>
</dbReference>
<sequence length="427" mass="48236">MVREMKHTEIGEIPVEWEIQTFEETFRMLSNNTLPRAEMNNCGGTVRNVHYGDILTRFGEVLDCEKDEVPYLNDGSLLTASAQVLQDGDLILADTAEDDTVGKATEVYCLGKGRMVAGLHTIPCRVKKGDFVPKWLGYYMNSPIYHKQVLPYVTGIKVSSISKTAISETLIAVPPLEEQRVIVSVLSEVDRLLVELKKVVSKLRDFKRGCLYLMFPQDGTDVPQMREPGYGEPWERRKMGDVCDYVDYRGKTPTKTETGIFLVTAKNVKNGYIDYDSSKEYIAEEDYEEVMHRGKPKIGDVLITTEAPCGNVAQVNSVNIALAQRIIKYRGYEKVVDNTYMKHYLLSPVFQKILAVKSSGGTVQGIKGSILHQQVIQYPTYDEQVSIGQYLDTLDLLITLHQQKFDKYSQIKKAMMSELITGKIKLV</sequence>
<evidence type="ECO:0000256" key="1">
    <source>
        <dbReference type="ARBA" id="ARBA00010923"/>
    </source>
</evidence>
<keyword evidence="6" id="KW-1185">Reference proteome</keyword>
<dbReference type="Pfam" id="PF01420">
    <property type="entry name" value="Methylase_S"/>
    <property type="match status" value="2"/>
</dbReference>
<dbReference type="OrthoDB" id="9811611at2"/>
<dbReference type="Proteomes" id="UP000236311">
    <property type="component" value="Unassembled WGS sequence"/>
</dbReference>
<dbReference type="RefSeq" id="WP_103239663.1">
    <property type="nucleotide sequence ID" value="NZ_JANJZD010000001.1"/>
</dbReference>
<accession>A0A2K4ZGI8</accession>
<feature type="domain" description="Type I restriction modification DNA specificity" evidence="4">
    <location>
        <begin position="115"/>
        <end position="198"/>
    </location>
</feature>
<gene>
    <name evidence="5" type="primary">hsdS</name>
    <name evidence="5" type="ORF">AMURIS_02296</name>
</gene>
<dbReference type="InterPro" id="IPR000055">
    <property type="entry name" value="Restrct_endonuc_typeI_TRD"/>
</dbReference>
<proteinExistence type="inferred from homology"/>
<protein>
    <submittedName>
        <fullName evidence="5">Type-1 restriction enzyme EcoKI specificity protein</fullName>
    </submittedName>
</protein>
<dbReference type="GO" id="GO:0003677">
    <property type="term" value="F:DNA binding"/>
    <property type="evidence" value="ECO:0007669"/>
    <property type="project" value="UniProtKB-KW"/>
</dbReference>